<dbReference type="GO" id="GO:0003676">
    <property type="term" value="F:nucleic acid binding"/>
    <property type="evidence" value="ECO:0007669"/>
    <property type="project" value="InterPro"/>
</dbReference>
<dbReference type="InterPro" id="IPR036397">
    <property type="entry name" value="RNaseH_sf"/>
</dbReference>
<organism evidence="1 2">
    <name type="scientific">Elysia marginata</name>
    <dbReference type="NCBI Taxonomy" id="1093978"/>
    <lineage>
        <taxon>Eukaryota</taxon>
        <taxon>Metazoa</taxon>
        <taxon>Spiralia</taxon>
        <taxon>Lophotrochozoa</taxon>
        <taxon>Mollusca</taxon>
        <taxon>Gastropoda</taxon>
        <taxon>Heterobranchia</taxon>
        <taxon>Euthyneura</taxon>
        <taxon>Panpulmonata</taxon>
        <taxon>Sacoglossa</taxon>
        <taxon>Placobranchoidea</taxon>
        <taxon>Plakobranchidae</taxon>
        <taxon>Elysia</taxon>
    </lineage>
</organism>
<dbReference type="EMBL" id="BMAT01007723">
    <property type="protein sequence ID" value="GFR69718.1"/>
    <property type="molecule type" value="Genomic_DNA"/>
</dbReference>
<dbReference type="Proteomes" id="UP000762676">
    <property type="component" value="Unassembled WGS sequence"/>
</dbReference>
<evidence type="ECO:0000313" key="1">
    <source>
        <dbReference type="EMBL" id="GFR69718.1"/>
    </source>
</evidence>
<proteinExistence type="predicted"/>
<comment type="caution">
    <text evidence="1">The sequence shown here is derived from an EMBL/GenBank/DDBJ whole genome shotgun (WGS) entry which is preliminary data.</text>
</comment>
<dbReference type="Gene3D" id="3.30.420.10">
    <property type="entry name" value="Ribonuclease H-like superfamily/Ribonuclease H"/>
    <property type="match status" value="1"/>
</dbReference>
<evidence type="ECO:0008006" key="3">
    <source>
        <dbReference type="Google" id="ProtNLM"/>
    </source>
</evidence>
<name>A0AAV4F8N0_9GAST</name>
<keyword evidence="2" id="KW-1185">Reference proteome</keyword>
<gene>
    <name evidence="1" type="ORF">ElyMa_003763600</name>
</gene>
<dbReference type="InterPro" id="IPR012337">
    <property type="entry name" value="RNaseH-like_sf"/>
</dbReference>
<sequence>MVKVKISITFKVVILSNARWLLQILENTKDTELDTLRQSLLGVKARFGKLILQWIPGDSNIEGNEMADKLAKLGSRLEQEQTTITYQEAQTMIRIAAGESWKKDRKGFNAKKTSTNLAEKSNIPLYIKS</sequence>
<reference evidence="1 2" key="1">
    <citation type="journal article" date="2021" name="Elife">
        <title>Chloroplast acquisition without the gene transfer in kleptoplastic sea slugs, Plakobranchus ocellatus.</title>
        <authorList>
            <person name="Maeda T."/>
            <person name="Takahashi S."/>
            <person name="Yoshida T."/>
            <person name="Shimamura S."/>
            <person name="Takaki Y."/>
            <person name="Nagai Y."/>
            <person name="Toyoda A."/>
            <person name="Suzuki Y."/>
            <person name="Arimoto A."/>
            <person name="Ishii H."/>
            <person name="Satoh N."/>
            <person name="Nishiyama T."/>
            <person name="Hasebe M."/>
            <person name="Maruyama T."/>
            <person name="Minagawa J."/>
            <person name="Obokata J."/>
            <person name="Shigenobu S."/>
        </authorList>
    </citation>
    <scope>NUCLEOTIDE SEQUENCE [LARGE SCALE GENOMIC DNA]</scope>
</reference>
<accession>A0AAV4F8N0</accession>
<dbReference type="SUPFAM" id="SSF53098">
    <property type="entry name" value="Ribonuclease H-like"/>
    <property type="match status" value="1"/>
</dbReference>
<dbReference type="AlphaFoldDB" id="A0AAV4F8N0"/>
<evidence type="ECO:0000313" key="2">
    <source>
        <dbReference type="Proteomes" id="UP000762676"/>
    </source>
</evidence>
<protein>
    <recommendedName>
        <fullName evidence="3">RNase H type-1 domain-containing protein</fullName>
    </recommendedName>
</protein>